<dbReference type="InterPro" id="IPR003783">
    <property type="entry name" value="Regulatory_RecX"/>
</dbReference>
<protein>
    <recommendedName>
        <fullName evidence="3 5">Regulatory protein RecX</fullName>
    </recommendedName>
</protein>
<name>A0ABR7G286_9FIRM</name>
<organism evidence="8 9">
    <name type="scientific">Lachnospira hominis</name>
    <name type="common">ex Liu et al. 2021</name>
    <dbReference type="NCBI Taxonomy" id="2763051"/>
    <lineage>
        <taxon>Bacteria</taxon>
        <taxon>Bacillati</taxon>
        <taxon>Bacillota</taxon>
        <taxon>Clostridia</taxon>
        <taxon>Lachnospirales</taxon>
        <taxon>Lachnospiraceae</taxon>
        <taxon>Lachnospira</taxon>
    </lineage>
</organism>
<dbReference type="PANTHER" id="PTHR33602:SF1">
    <property type="entry name" value="REGULATORY PROTEIN RECX FAMILY PROTEIN"/>
    <property type="match status" value="1"/>
</dbReference>
<accession>A0ABR7G286</accession>
<dbReference type="InterPro" id="IPR036388">
    <property type="entry name" value="WH-like_DNA-bd_sf"/>
</dbReference>
<comment type="similarity">
    <text evidence="2 5">Belongs to the RecX family.</text>
</comment>
<dbReference type="Pfam" id="PF21981">
    <property type="entry name" value="RecX_HTH3"/>
    <property type="match status" value="1"/>
</dbReference>
<dbReference type="RefSeq" id="WP_186836855.1">
    <property type="nucleotide sequence ID" value="NZ_JACOPD010000005.1"/>
</dbReference>
<evidence type="ECO:0000313" key="9">
    <source>
        <dbReference type="Proteomes" id="UP000628463"/>
    </source>
</evidence>
<keyword evidence="4 5" id="KW-0963">Cytoplasm</keyword>
<feature type="domain" description="RecX third three-helical" evidence="7">
    <location>
        <begin position="156"/>
        <end position="202"/>
    </location>
</feature>
<dbReference type="Gene3D" id="1.10.10.10">
    <property type="entry name" value="Winged helix-like DNA-binding domain superfamily/Winged helix DNA-binding domain"/>
    <property type="match status" value="3"/>
</dbReference>
<dbReference type="HAMAP" id="MF_01114">
    <property type="entry name" value="RecX"/>
    <property type="match status" value="1"/>
</dbReference>
<evidence type="ECO:0000256" key="4">
    <source>
        <dbReference type="ARBA" id="ARBA00022490"/>
    </source>
</evidence>
<evidence type="ECO:0000259" key="7">
    <source>
        <dbReference type="Pfam" id="PF21981"/>
    </source>
</evidence>
<feature type="domain" description="RecX second three-helical" evidence="6">
    <location>
        <begin position="106"/>
        <end position="142"/>
    </location>
</feature>
<comment type="function">
    <text evidence="5">Modulates RecA activity.</text>
</comment>
<sequence>MEYFVTSIKEITSRRRAVYVDYEHVFALYAGELRKFGIKEQSYISEDVYDEIMTVLSKRAVIRGMNLLKNKDYTRAEFIKKLKDGYYPDKAVDAALEYIDRYGYIDDDRYARNYVAFKAPVKSRRIIEQKLKEKGVSADIIACVCDEYYSDNGECELNQVVSLIEKRTSKTDISRMDYNERQKLMAYLYRRGFNFDIINKAIDKVCDNCM</sequence>
<reference evidence="8 9" key="1">
    <citation type="submission" date="2020-08" db="EMBL/GenBank/DDBJ databases">
        <title>Genome public.</title>
        <authorList>
            <person name="Liu C."/>
            <person name="Sun Q."/>
        </authorList>
    </citation>
    <scope>NUCLEOTIDE SEQUENCE [LARGE SCALE GENOMIC DNA]</scope>
    <source>
        <strain evidence="8 9">NSJ-43</strain>
    </source>
</reference>
<dbReference type="EMBL" id="JACOPD010000005">
    <property type="protein sequence ID" value="MBC5680901.1"/>
    <property type="molecule type" value="Genomic_DNA"/>
</dbReference>
<evidence type="ECO:0000313" key="8">
    <source>
        <dbReference type="EMBL" id="MBC5680901.1"/>
    </source>
</evidence>
<proteinExistence type="inferred from homology"/>
<dbReference type="Proteomes" id="UP000628463">
    <property type="component" value="Unassembled WGS sequence"/>
</dbReference>
<keyword evidence="9" id="KW-1185">Reference proteome</keyword>
<evidence type="ECO:0000256" key="3">
    <source>
        <dbReference type="ARBA" id="ARBA00018111"/>
    </source>
</evidence>
<gene>
    <name evidence="5" type="primary">recX</name>
    <name evidence="8" type="ORF">H8S01_08010</name>
</gene>
<evidence type="ECO:0000256" key="1">
    <source>
        <dbReference type="ARBA" id="ARBA00004496"/>
    </source>
</evidence>
<dbReference type="Pfam" id="PF02631">
    <property type="entry name" value="RecX_HTH2"/>
    <property type="match status" value="1"/>
</dbReference>
<comment type="caution">
    <text evidence="8">The sequence shown here is derived from an EMBL/GenBank/DDBJ whole genome shotgun (WGS) entry which is preliminary data.</text>
</comment>
<dbReference type="InterPro" id="IPR053925">
    <property type="entry name" value="RecX_HTH_3rd"/>
</dbReference>
<evidence type="ECO:0000259" key="6">
    <source>
        <dbReference type="Pfam" id="PF02631"/>
    </source>
</evidence>
<dbReference type="PANTHER" id="PTHR33602">
    <property type="entry name" value="REGULATORY PROTEIN RECX FAMILY PROTEIN"/>
    <property type="match status" value="1"/>
</dbReference>
<dbReference type="InterPro" id="IPR053924">
    <property type="entry name" value="RecX_HTH_2nd"/>
</dbReference>
<comment type="subcellular location">
    <subcellularLocation>
        <location evidence="1 5">Cytoplasm</location>
    </subcellularLocation>
</comment>
<evidence type="ECO:0000256" key="2">
    <source>
        <dbReference type="ARBA" id="ARBA00009695"/>
    </source>
</evidence>
<evidence type="ECO:0000256" key="5">
    <source>
        <dbReference type="HAMAP-Rule" id="MF_01114"/>
    </source>
</evidence>